<proteinExistence type="predicted"/>
<keyword evidence="2" id="KW-1185">Reference proteome</keyword>
<comment type="caution">
    <text evidence="1">The sequence shown here is derived from an EMBL/GenBank/DDBJ whole genome shotgun (WGS) entry which is preliminary data.</text>
</comment>
<reference evidence="1 2" key="1">
    <citation type="submission" date="2018-09" db="EMBL/GenBank/DDBJ databases">
        <title>Genomic Encyclopedia of Archaeal and Bacterial Type Strains, Phase II (KMG-II): from individual species to whole genera.</title>
        <authorList>
            <person name="Goeker M."/>
        </authorList>
    </citation>
    <scope>NUCLEOTIDE SEQUENCE [LARGE SCALE GENOMIC DNA]</scope>
    <source>
        <strain evidence="1 2">DSM 17008</strain>
    </source>
</reference>
<evidence type="ECO:0000313" key="2">
    <source>
        <dbReference type="Proteomes" id="UP000285120"/>
    </source>
</evidence>
<evidence type="ECO:0000313" key="1">
    <source>
        <dbReference type="EMBL" id="RKD73531.1"/>
    </source>
</evidence>
<dbReference type="RefSeq" id="WP_120193019.1">
    <property type="nucleotide sequence ID" value="NZ_RAPK01000008.1"/>
</dbReference>
<organism evidence="1 2">
    <name type="scientific">Sinobaca qinghaiensis</name>
    <dbReference type="NCBI Taxonomy" id="342944"/>
    <lineage>
        <taxon>Bacteria</taxon>
        <taxon>Bacillati</taxon>
        <taxon>Bacillota</taxon>
        <taxon>Bacilli</taxon>
        <taxon>Bacillales</taxon>
        <taxon>Sporolactobacillaceae</taxon>
        <taxon>Sinobaca</taxon>
    </lineage>
</organism>
<dbReference type="AlphaFoldDB" id="A0A419V512"/>
<sequence>MREHAEFMLEKEKIDALIEDGYEITAVQENLEGAFVQFSNGEKQAHLHIESADARKYFSFLLKKQKEEAAST</sequence>
<gene>
    <name evidence="1" type="ORF">ATL39_1827</name>
</gene>
<dbReference type="EMBL" id="RAPK01000008">
    <property type="protein sequence ID" value="RKD73531.1"/>
    <property type="molecule type" value="Genomic_DNA"/>
</dbReference>
<protein>
    <submittedName>
        <fullName evidence="1">Uncharacterized protein</fullName>
    </submittedName>
</protein>
<dbReference type="Proteomes" id="UP000285120">
    <property type="component" value="Unassembled WGS sequence"/>
</dbReference>
<accession>A0A419V512</accession>
<dbReference type="OrthoDB" id="2454651at2"/>
<name>A0A419V512_9BACL</name>